<dbReference type="Proteomes" id="UP001190700">
    <property type="component" value="Unassembled WGS sequence"/>
</dbReference>
<feature type="transmembrane region" description="Helical" evidence="2">
    <location>
        <begin position="133"/>
        <end position="152"/>
    </location>
</feature>
<evidence type="ECO:0000313" key="3">
    <source>
        <dbReference type="EMBL" id="KAK3284614.1"/>
    </source>
</evidence>
<feature type="compositionally biased region" description="Basic and acidic residues" evidence="1">
    <location>
        <begin position="25"/>
        <end position="37"/>
    </location>
</feature>
<keyword evidence="2" id="KW-1133">Transmembrane helix</keyword>
<keyword evidence="2" id="KW-0812">Transmembrane</keyword>
<gene>
    <name evidence="3" type="ORF">CYMTET_7749</name>
</gene>
<protein>
    <submittedName>
        <fullName evidence="3">Uncharacterized protein</fullName>
    </submittedName>
</protein>
<accession>A0AAE0LH54</accession>
<reference evidence="3 4" key="1">
    <citation type="journal article" date="2015" name="Genome Biol. Evol.">
        <title>Comparative Genomics of a Bacterivorous Green Alga Reveals Evolutionary Causalities and Consequences of Phago-Mixotrophic Mode of Nutrition.</title>
        <authorList>
            <person name="Burns J.A."/>
            <person name="Paasch A."/>
            <person name="Narechania A."/>
            <person name="Kim E."/>
        </authorList>
    </citation>
    <scope>NUCLEOTIDE SEQUENCE [LARGE SCALE GENOMIC DNA]</scope>
    <source>
        <strain evidence="3 4">PLY_AMNH</strain>
    </source>
</reference>
<sequence>MAFARNFNLRNVSCTTRLKHPGRSLRGDRNRSPETAKSRISFSLRANSARPLQRYPGGQRGARLRRVAAEKKEVVTGTPGSSQEEGGRKLESLASDSQAASMDKQETVIGVEGVPQKIIEAERAANPLRRWRLAVYAFASSLAAAQATTYLLDPPTEGRSLGVLLVVDALVAFAGVVLWRIELQNRVTNLKLPHTVLYWRS</sequence>
<feature type="region of interest" description="Disordered" evidence="1">
    <location>
        <begin position="70"/>
        <end position="99"/>
    </location>
</feature>
<dbReference type="AlphaFoldDB" id="A0AAE0LH54"/>
<evidence type="ECO:0000256" key="1">
    <source>
        <dbReference type="SAM" id="MobiDB-lite"/>
    </source>
</evidence>
<organism evidence="3 4">
    <name type="scientific">Cymbomonas tetramitiformis</name>
    <dbReference type="NCBI Taxonomy" id="36881"/>
    <lineage>
        <taxon>Eukaryota</taxon>
        <taxon>Viridiplantae</taxon>
        <taxon>Chlorophyta</taxon>
        <taxon>Pyramimonadophyceae</taxon>
        <taxon>Pyramimonadales</taxon>
        <taxon>Pyramimonadaceae</taxon>
        <taxon>Cymbomonas</taxon>
    </lineage>
</organism>
<dbReference type="EMBL" id="LGRX02002220">
    <property type="protein sequence ID" value="KAK3284614.1"/>
    <property type="molecule type" value="Genomic_DNA"/>
</dbReference>
<name>A0AAE0LH54_9CHLO</name>
<evidence type="ECO:0000256" key="2">
    <source>
        <dbReference type="SAM" id="Phobius"/>
    </source>
</evidence>
<feature type="region of interest" description="Disordered" evidence="1">
    <location>
        <begin position="18"/>
        <end position="37"/>
    </location>
</feature>
<keyword evidence="4" id="KW-1185">Reference proteome</keyword>
<comment type="caution">
    <text evidence="3">The sequence shown here is derived from an EMBL/GenBank/DDBJ whole genome shotgun (WGS) entry which is preliminary data.</text>
</comment>
<evidence type="ECO:0000313" key="4">
    <source>
        <dbReference type="Proteomes" id="UP001190700"/>
    </source>
</evidence>
<keyword evidence="2" id="KW-0472">Membrane</keyword>
<proteinExistence type="predicted"/>
<feature type="transmembrane region" description="Helical" evidence="2">
    <location>
        <begin position="158"/>
        <end position="181"/>
    </location>
</feature>